<evidence type="ECO:0000256" key="1">
    <source>
        <dbReference type="ARBA" id="ARBA00022741"/>
    </source>
</evidence>
<evidence type="ECO:0000256" key="10">
    <source>
        <dbReference type="SAM" id="MobiDB-lite"/>
    </source>
</evidence>
<sequence>MAEPSGMDAFAHLGSEVREALSDQGFSTPTEPQRKAIPPLAAGKNALVLAPTGTGKTETAMLPVFDAIVDDRDAPGDQPREGISALYITPLRALNRDMMDRLEWWGDRLDVEVAVRHGDTTQYERSKQADDPPDVLITTPESLQAILTGSKMRLALEDVAHVVIDEVHELASAKRGAQLTVGLERLRRVAGSFQRVGLSATVGSPDEVGRFLVGCGRRDPEREGDRAFETVEVAAGTRTDVRVLDPEITDRDSRLAGELAIDETTASHVRTIREIVGQNESTLIFVNTRQTAEALGSRFKTLAERERTDGTDDDTTDTADDETVDPTEIEVHHGSLSKDVRIDVEDRFKTGELDGLVCTSSMELGIDVGRVDHVVQYGSPREVARLLQRVGRAGHRRDLVSEGTVVTQGGDDTLEAMAITRRAGAELVEPANIHHGSLDTVANQVVGLVMDDGEIHAREAYETVTNAYPFRDLSEPRFQEVVRELDGNRLLWLDEERDTLEKSGGTWQYFYANLSMIPDESTYEVYDMSSRRGIGTLDERFVVNFAGPGETFIQRGEMWRITAVDEEEERVEVTPIEDPAGEVPSWIGQEIPVPRPVAEEVGRLRGEVAAALAAGSTPEAVANDLAGRYPADTDTVTTAIESVTDHVEAGHPVPTDERIVIEGSARTVAVNATFGHEVNETLARLLAALVGQRAGSSVGMDVDPYRIEFEVPRGVDPGTFREVLETTDPDRLEAYLELALKNSDALKFTLAQVAAKFGSVKRYREGRGKFGGDRLLAALEGTPVHDEALREVFHADLAVEETAGILAEIQSGDGSSAGTRLATARERTPLGTAGRSAGSEFLVPENADADVIETIKERIRNDRVILACLHCTDWKHTTKVRRVRDQPECPECGSTRIAALNPWDDETVAAVRATEKDDEQERRTKRAHRAASLVQTHGKRAVIAMAARGVGPHNAARIINKLREDEEEFYRDVLRQEREYARTQSFWD</sequence>
<accession>A0ABD5S8S3</accession>
<keyword evidence="2" id="KW-0227">DNA damage</keyword>
<keyword evidence="5" id="KW-0067">ATP-binding</keyword>
<dbReference type="InterPro" id="IPR017170">
    <property type="entry name" value="Lhr-like"/>
</dbReference>
<dbReference type="SMART" id="SM00487">
    <property type="entry name" value="DEXDc"/>
    <property type="match status" value="1"/>
</dbReference>
<dbReference type="InterPro" id="IPR027417">
    <property type="entry name" value="P-loop_NTPase"/>
</dbReference>
<feature type="domain" description="Helicase C-terminal" evidence="12">
    <location>
        <begin position="267"/>
        <end position="439"/>
    </location>
</feature>
<proteinExistence type="inferred from homology"/>
<protein>
    <submittedName>
        <fullName evidence="13">DEAD/DEAH box helicase</fullName>
    </submittedName>
</protein>
<dbReference type="RefSeq" id="WP_379779896.1">
    <property type="nucleotide sequence ID" value="NZ_JBHSWW010000043.1"/>
</dbReference>
<name>A0ABD5S8S3_9EURY</name>
<evidence type="ECO:0000313" key="13">
    <source>
        <dbReference type="EMBL" id="MFC6752835.1"/>
    </source>
</evidence>
<evidence type="ECO:0000259" key="11">
    <source>
        <dbReference type="PROSITE" id="PS51192"/>
    </source>
</evidence>
<evidence type="ECO:0000256" key="4">
    <source>
        <dbReference type="ARBA" id="ARBA00022806"/>
    </source>
</evidence>
<dbReference type="InterPro" id="IPR014001">
    <property type="entry name" value="Helicase_ATP-bd"/>
</dbReference>
<organism evidence="13 14">
    <name type="scientific">Halorubrum tibetense</name>
    <dbReference type="NCBI Taxonomy" id="175631"/>
    <lineage>
        <taxon>Archaea</taxon>
        <taxon>Methanobacteriati</taxon>
        <taxon>Methanobacteriota</taxon>
        <taxon>Stenosarchaea group</taxon>
        <taxon>Halobacteria</taxon>
        <taxon>Halobacteriales</taxon>
        <taxon>Haloferacaceae</taxon>
        <taxon>Halorubrum</taxon>
    </lineage>
</organism>
<dbReference type="PANTHER" id="PTHR47962">
    <property type="entry name" value="ATP-DEPENDENT HELICASE LHR-RELATED-RELATED"/>
    <property type="match status" value="1"/>
</dbReference>
<dbReference type="PROSITE" id="PS51192">
    <property type="entry name" value="HELICASE_ATP_BIND_1"/>
    <property type="match status" value="1"/>
</dbReference>
<comment type="caution">
    <text evidence="13">The sequence shown here is derived from an EMBL/GenBank/DDBJ whole genome shotgun (WGS) entry which is preliminary data.</text>
</comment>
<keyword evidence="1" id="KW-0547">Nucleotide-binding</keyword>
<evidence type="ECO:0000256" key="5">
    <source>
        <dbReference type="ARBA" id="ARBA00022840"/>
    </source>
</evidence>
<keyword evidence="6" id="KW-0238">DNA-binding</keyword>
<dbReference type="AlphaFoldDB" id="A0ABD5S8S3"/>
<evidence type="ECO:0000256" key="6">
    <source>
        <dbReference type="ARBA" id="ARBA00023125"/>
    </source>
</evidence>
<dbReference type="PANTHER" id="PTHR47962:SF5">
    <property type="entry name" value="ATP-DEPENDENT HELICASE LHR-RELATED"/>
    <property type="match status" value="1"/>
</dbReference>
<dbReference type="GO" id="GO:0140097">
    <property type="term" value="F:catalytic activity, acting on DNA"/>
    <property type="evidence" value="ECO:0007669"/>
    <property type="project" value="UniProtKB-ARBA"/>
</dbReference>
<dbReference type="InterPro" id="IPR002464">
    <property type="entry name" value="DNA/RNA_helicase_DEAH_CS"/>
</dbReference>
<dbReference type="EMBL" id="JBHSWW010000043">
    <property type="protein sequence ID" value="MFC6752835.1"/>
    <property type="molecule type" value="Genomic_DNA"/>
</dbReference>
<dbReference type="GO" id="GO:0006281">
    <property type="term" value="P:DNA repair"/>
    <property type="evidence" value="ECO:0007669"/>
    <property type="project" value="UniProtKB-KW"/>
</dbReference>
<dbReference type="Pfam" id="PF00271">
    <property type="entry name" value="Helicase_C"/>
    <property type="match status" value="1"/>
</dbReference>
<dbReference type="GO" id="GO:0005524">
    <property type="term" value="F:ATP binding"/>
    <property type="evidence" value="ECO:0007669"/>
    <property type="project" value="UniProtKB-KW"/>
</dbReference>
<dbReference type="GO" id="GO:0003677">
    <property type="term" value="F:DNA binding"/>
    <property type="evidence" value="ECO:0007669"/>
    <property type="project" value="UniProtKB-KW"/>
</dbReference>
<dbReference type="PIRSF" id="PIRSF037307">
    <property type="entry name" value="Lhr-like_helic_prd"/>
    <property type="match status" value="1"/>
</dbReference>
<keyword evidence="8" id="KW-0413">Isomerase</keyword>
<evidence type="ECO:0000313" key="14">
    <source>
        <dbReference type="Proteomes" id="UP001596442"/>
    </source>
</evidence>
<keyword evidence="7" id="KW-0234">DNA repair</keyword>
<keyword evidence="4 13" id="KW-0347">Helicase</keyword>
<dbReference type="Gene3D" id="3.40.50.300">
    <property type="entry name" value="P-loop containing nucleotide triphosphate hydrolases"/>
    <property type="match status" value="2"/>
</dbReference>
<reference evidence="13 14" key="1">
    <citation type="journal article" date="2019" name="Int. J. Syst. Evol. Microbiol.">
        <title>The Global Catalogue of Microorganisms (GCM) 10K type strain sequencing project: providing services to taxonomists for standard genome sequencing and annotation.</title>
        <authorList>
            <consortium name="The Broad Institute Genomics Platform"/>
            <consortium name="The Broad Institute Genome Sequencing Center for Infectious Disease"/>
            <person name="Wu L."/>
            <person name="Ma J."/>
        </authorList>
    </citation>
    <scope>NUCLEOTIDE SEQUENCE [LARGE SCALE GENOMIC DNA]</scope>
    <source>
        <strain evidence="13 14">CGMCC 1.3239</strain>
    </source>
</reference>
<evidence type="ECO:0000256" key="9">
    <source>
        <dbReference type="ARBA" id="ARBA00093467"/>
    </source>
</evidence>
<comment type="similarity">
    <text evidence="9">Belongs to the Lhr helicase family. Lhr-Core subfamily.</text>
</comment>
<dbReference type="SUPFAM" id="SSF52540">
    <property type="entry name" value="P-loop containing nucleoside triphosphate hydrolases"/>
    <property type="match status" value="1"/>
</dbReference>
<dbReference type="SMART" id="SM00490">
    <property type="entry name" value="HELICc"/>
    <property type="match status" value="1"/>
</dbReference>
<dbReference type="InterPro" id="IPR052511">
    <property type="entry name" value="ATP-dep_Helicase"/>
</dbReference>
<dbReference type="InterPro" id="IPR013701">
    <property type="entry name" value="Lhr-like_DEAD/DEAH_assoc"/>
</dbReference>
<evidence type="ECO:0000256" key="7">
    <source>
        <dbReference type="ARBA" id="ARBA00023204"/>
    </source>
</evidence>
<dbReference type="Pfam" id="PF00270">
    <property type="entry name" value="DEAD"/>
    <property type="match status" value="1"/>
</dbReference>
<evidence type="ECO:0000256" key="2">
    <source>
        <dbReference type="ARBA" id="ARBA00022763"/>
    </source>
</evidence>
<feature type="compositionally biased region" description="Basic and acidic residues" evidence="10">
    <location>
        <begin position="301"/>
        <end position="310"/>
    </location>
</feature>
<evidence type="ECO:0000259" key="12">
    <source>
        <dbReference type="PROSITE" id="PS51194"/>
    </source>
</evidence>
<dbReference type="GO" id="GO:0016787">
    <property type="term" value="F:hydrolase activity"/>
    <property type="evidence" value="ECO:0007669"/>
    <property type="project" value="UniProtKB-KW"/>
</dbReference>
<dbReference type="InterPro" id="IPR011545">
    <property type="entry name" value="DEAD/DEAH_box_helicase_dom"/>
</dbReference>
<dbReference type="Pfam" id="PF19306">
    <property type="entry name" value="WHD_Lhr"/>
    <property type="match status" value="1"/>
</dbReference>
<keyword evidence="14" id="KW-1185">Reference proteome</keyword>
<dbReference type="Pfam" id="PF08494">
    <property type="entry name" value="DEAD_assoc"/>
    <property type="match status" value="1"/>
</dbReference>
<feature type="compositionally biased region" description="Acidic residues" evidence="10">
    <location>
        <begin position="311"/>
        <end position="322"/>
    </location>
</feature>
<dbReference type="GO" id="GO:0004386">
    <property type="term" value="F:helicase activity"/>
    <property type="evidence" value="ECO:0007669"/>
    <property type="project" value="UniProtKB-KW"/>
</dbReference>
<keyword evidence="3" id="KW-0378">Hydrolase</keyword>
<dbReference type="Proteomes" id="UP001596442">
    <property type="component" value="Unassembled WGS sequence"/>
</dbReference>
<gene>
    <name evidence="13" type="ORF">ACFQEU_05055</name>
</gene>
<feature type="region of interest" description="Disordered" evidence="10">
    <location>
        <begin position="300"/>
        <end position="322"/>
    </location>
</feature>
<dbReference type="PROSITE" id="PS51194">
    <property type="entry name" value="HELICASE_CTER"/>
    <property type="match status" value="1"/>
</dbReference>
<dbReference type="PROSITE" id="PS00690">
    <property type="entry name" value="DEAH_ATP_HELICASE"/>
    <property type="match status" value="1"/>
</dbReference>
<dbReference type="InterPro" id="IPR001650">
    <property type="entry name" value="Helicase_C-like"/>
</dbReference>
<evidence type="ECO:0000256" key="3">
    <source>
        <dbReference type="ARBA" id="ARBA00022801"/>
    </source>
</evidence>
<dbReference type="InterPro" id="IPR045628">
    <property type="entry name" value="Lhr_WH_dom"/>
</dbReference>
<evidence type="ECO:0000256" key="8">
    <source>
        <dbReference type="ARBA" id="ARBA00023235"/>
    </source>
</evidence>
<feature type="domain" description="Helicase ATP-binding" evidence="11">
    <location>
        <begin position="37"/>
        <end position="207"/>
    </location>
</feature>